<dbReference type="SUPFAM" id="SSF81406">
    <property type="entry name" value="Mitochondrial cytochrome c oxidase subunit IV"/>
    <property type="match status" value="1"/>
</dbReference>
<keyword evidence="9" id="KW-0472">Membrane</keyword>
<evidence type="ECO:0000256" key="4">
    <source>
        <dbReference type="ARBA" id="ARBA00022792"/>
    </source>
</evidence>
<keyword evidence="7" id="KW-0560">Oxidoreductase</keyword>
<dbReference type="EMBL" id="OU015568">
    <property type="protein sequence ID" value="CAG5079544.1"/>
    <property type="molecule type" value="Genomic_DNA"/>
</dbReference>
<evidence type="ECO:0000256" key="9">
    <source>
        <dbReference type="ARBA" id="ARBA00023136"/>
    </source>
</evidence>
<keyword evidence="11" id="KW-1185">Reference proteome</keyword>
<dbReference type="Gene3D" id="1.10.442.10">
    <property type="entry name" value="Cytochrome c oxidase subunit IV"/>
    <property type="match status" value="1"/>
</dbReference>
<gene>
    <name evidence="10" type="ORF">OKIOD_LOCUS836</name>
</gene>
<name>A0ABN7RNC9_OIKDI</name>
<evidence type="ECO:0000256" key="2">
    <source>
        <dbReference type="ARBA" id="ARBA00008135"/>
    </source>
</evidence>
<evidence type="ECO:0000313" key="11">
    <source>
        <dbReference type="Proteomes" id="UP001158576"/>
    </source>
</evidence>
<evidence type="ECO:0000256" key="3">
    <source>
        <dbReference type="ARBA" id="ARBA00022692"/>
    </source>
</evidence>
<comment type="subcellular location">
    <subcellularLocation>
        <location evidence="1">Mitochondrion inner membrane</location>
        <topology evidence="1">Single-pass membrane protein</topology>
    </subcellularLocation>
</comment>
<keyword evidence="4" id="KW-0999">Mitochondrion inner membrane</keyword>
<protein>
    <submittedName>
        <fullName evidence="10">Oidioi.mRNA.OKI2018_I69.PAR.g9278.t1.cds</fullName>
    </submittedName>
</protein>
<keyword evidence="8" id="KW-0496">Mitochondrion</keyword>
<evidence type="ECO:0000256" key="5">
    <source>
        <dbReference type="ARBA" id="ARBA00022946"/>
    </source>
</evidence>
<evidence type="ECO:0000256" key="1">
    <source>
        <dbReference type="ARBA" id="ARBA00004434"/>
    </source>
</evidence>
<evidence type="ECO:0000256" key="8">
    <source>
        <dbReference type="ARBA" id="ARBA00023128"/>
    </source>
</evidence>
<comment type="similarity">
    <text evidence="2">Belongs to the cytochrome c oxidase IV family.</text>
</comment>
<evidence type="ECO:0000256" key="7">
    <source>
        <dbReference type="ARBA" id="ARBA00023002"/>
    </source>
</evidence>
<accession>A0ABN7RNC9</accession>
<dbReference type="InterPro" id="IPR004203">
    <property type="entry name" value="Cyt_c_oxidase_su4_fam"/>
</dbReference>
<proteinExistence type="inferred from homology"/>
<dbReference type="Pfam" id="PF02936">
    <property type="entry name" value="COX4"/>
    <property type="match status" value="1"/>
</dbReference>
<keyword evidence="5" id="KW-0809">Transit peptide</keyword>
<evidence type="ECO:0000313" key="10">
    <source>
        <dbReference type="EMBL" id="CAG5079544.1"/>
    </source>
</evidence>
<organism evidence="10 11">
    <name type="scientific">Oikopleura dioica</name>
    <name type="common">Tunicate</name>
    <dbReference type="NCBI Taxonomy" id="34765"/>
    <lineage>
        <taxon>Eukaryota</taxon>
        <taxon>Metazoa</taxon>
        <taxon>Chordata</taxon>
        <taxon>Tunicata</taxon>
        <taxon>Appendicularia</taxon>
        <taxon>Copelata</taxon>
        <taxon>Oikopleuridae</taxon>
        <taxon>Oikopleura</taxon>
    </lineage>
</organism>
<dbReference type="PANTHER" id="PTHR10707:SF10">
    <property type="entry name" value="CYTOCHROME C OXIDASE SUBUNIT 4"/>
    <property type="match status" value="1"/>
</dbReference>
<dbReference type="Proteomes" id="UP001158576">
    <property type="component" value="Chromosome PAR"/>
</dbReference>
<dbReference type="PANTHER" id="PTHR10707">
    <property type="entry name" value="CYTOCHROME C OXIDASE SUBUNIT IV"/>
    <property type="match status" value="1"/>
</dbReference>
<keyword evidence="6" id="KW-1133">Transmembrane helix</keyword>
<reference evidence="10 11" key="1">
    <citation type="submission" date="2021-04" db="EMBL/GenBank/DDBJ databases">
        <authorList>
            <person name="Bliznina A."/>
        </authorList>
    </citation>
    <scope>NUCLEOTIDE SEQUENCE [LARGE SCALE GENOMIC DNA]</scope>
</reference>
<sequence>MLKVGSRRLLSVGLARAQTSGIIAHGNTTGDEVYIVGQNDPRRNQDNPEFNLHFFETLHVPFPIRPFQIGRPGSELAAVRAKESGDWKDLSAAEKEALYRGAFMQPIAEQQQGTDMWKGILGAFMLVMASTTCLVYELHTDVSGFKPNQAGFWYFWQPGWAQTRMNIAAENIFLEYTGSFNQRDYKHWDYVNHCWKNPKETRIDGAD</sequence>
<dbReference type="InterPro" id="IPR036639">
    <property type="entry name" value="Cyt_c_oxidase_su4_sf"/>
</dbReference>
<evidence type="ECO:0000256" key="6">
    <source>
        <dbReference type="ARBA" id="ARBA00022989"/>
    </source>
</evidence>
<keyword evidence="3" id="KW-0812">Transmembrane</keyword>